<dbReference type="GO" id="GO:0003700">
    <property type="term" value="F:DNA-binding transcription factor activity"/>
    <property type="evidence" value="ECO:0007669"/>
    <property type="project" value="InterPro"/>
</dbReference>
<dbReference type="InterPro" id="IPR044830">
    <property type="entry name" value="HD-Zip_III"/>
</dbReference>
<gene>
    <name evidence="2" type="ORF">TorRG33x02_169130</name>
</gene>
<dbReference type="PANTHER" id="PTHR45950:SF1">
    <property type="entry name" value="HOMEOBOX-LEUCINE ZIPPER PROTEIN ATHB-15"/>
    <property type="match status" value="1"/>
</dbReference>
<dbReference type="STRING" id="63057.A0A2P5EP03"/>
<dbReference type="Gene3D" id="3.30.530.20">
    <property type="match status" value="1"/>
</dbReference>
<dbReference type="InterPro" id="IPR023393">
    <property type="entry name" value="START-like_dom_sf"/>
</dbReference>
<dbReference type="OrthoDB" id="1746952at2759"/>
<sequence>MDSGIVAISHGCTGVAAHTCGLFHDDQAVDVMNVLSTGSDGTIELLYMQVNERSLNNTQSGPSMPVVQNFIRAEMLPSVYLIRPCEGGGSIIHVVDHMDLEVQTALSFVVW</sequence>
<dbReference type="SUPFAM" id="SSF55961">
    <property type="entry name" value="Bet v1-like"/>
    <property type="match status" value="1"/>
</dbReference>
<evidence type="ECO:0000313" key="2">
    <source>
        <dbReference type="EMBL" id="PON87277.1"/>
    </source>
</evidence>
<reference evidence="3" key="1">
    <citation type="submission" date="2016-06" db="EMBL/GenBank/DDBJ databases">
        <title>Parallel loss of symbiosis genes in relatives of nitrogen-fixing non-legume Parasponia.</title>
        <authorList>
            <person name="Van Velzen R."/>
            <person name="Holmer R."/>
            <person name="Bu F."/>
            <person name="Rutten L."/>
            <person name="Van Zeijl A."/>
            <person name="Liu W."/>
            <person name="Santuari L."/>
            <person name="Cao Q."/>
            <person name="Sharma T."/>
            <person name="Shen D."/>
            <person name="Roswanjaya Y."/>
            <person name="Wardhani T."/>
            <person name="Kalhor M.S."/>
            <person name="Jansen J."/>
            <person name="Van den Hoogen J."/>
            <person name="Gungor B."/>
            <person name="Hartog M."/>
            <person name="Hontelez J."/>
            <person name="Verver J."/>
            <person name="Yang W.-C."/>
            <person name="Schijlen E."/>
            <person name="Repin R."/>
            <person name="Schilthuizen M."/>
            <person name="Schranz E."/>
            <person name="Heidstra R."/>
            <person name="Miyata K."/>
            <person name="Fedorova E."/>
            <person name="Kohlen W."/>
            <person name="Bisseling T."/>
            <person name="Smit S."/>
            <person name="Geurts R."/>
        </authorList>
    </citation>
    <scope>NUCLEOTIDE SEQUENCE [LARGE SCALE GENOMIC DNA]</scope>
    <source>
        <strain evidence="3">cv. RG33-2</strain>
    </source>
</reference>
<dbReference type="InParanoid" id="A0A2P5EP03"/>
<keyword evidence="3" id="KW-1185">Reference proteome</keyword>
<name>A0A2P5EP03_TREOI</name>
<comment type="caution">
    <text evidence="2">The sequence shown here is derived from an EMBL/GenBank/DDBJ whole genome shotgun (WGS) entry which is preliminary data.</text>
</comment>
<organism evidence="2 3">
    <name type="scientific">Trema orientale</name>
    <name type="common">Charcoal tree</name>
    <name type="synonym">Celtis orientalis</name>
    <dbReference type="NCBI Taxonomy" id="63057"/>
    <lineage>
        <taxon>Eukaryota</taxon>
        <taxon>Viridiplantae</taxon>
        <taxon>Streptophyta</taxon>
        <taxon>Embryophyta</taxon>
        <taxon>Tracheophyta</taxon>
        <taxon>Spermatophyta</taxon>
        <taxon>Magnoliopsida</taxon>
        <taxon>eudicotyledons</taxon>
        <taxon>Gunneridae</taxon>
        <taxon>Pentapetalae</taxon>
        <taxon>rosids</taxon>
        <taxon>fabids</taxon>
        <taxon>Rosales</taxon>
        <taxon>Cannabaceae</taxon>
        <taxon>Trema</taxon>
    </lineage>
</organism>
<dbReference type="GO" id="GO:0008289">
    <property type="term" value="F:lipid binding"/>
    <property type="evidence" value="ECO:0007669"/>
    <property type="project" value="InterPro"/>
</dbReference>
<evidence type="ECO:0000259" key="1">
    <source>
        <dbReference type="Pfam" id="PF01852"/>
    </source>
</evidence>
<dbReference type="Proteomes" id="UP000237000">
    <property type="component" value="Unassembled WGS sequence"/>
</dbReference>
<accession>A0A2P5EP03</accession>
<dbReference type="InterPro" id="IPR002913">
    <property type="entry name" value="START_lipid-bd_dom"/>
</dbReference>
<proteinExistence type="predicted"/>
<dbReference type="PANTHER" id="PTHR45950">
    <property type="entry name" value="HOMEOBOX-LEUCINE ZIPPER PROTEIN ATHB-14"/>
    <property type="match status" value="1"/>
</dbReference>
<feature type="domain" description="START" evidence="1">
    <location>
        <begin position="52"/>
        <end position="101"/>
    </location>
</feature>
<dbReference type="EMBL" id="JXTC01000119">
    <property type="protein sequence ID" value="PON87277.1"/>
    <property type="molecule type" value="Genomic_DNA"/>
</dbReference>
<evidence type="ECO:0000313" key="3">
    <source>
        <dbReference type="Proteomes" id="UP000237000"/>
    </source>
</evidence>
<protein>
    <submittedName>
        <fullName evidence="2">START domain containing protein</fullName>
    </submittedName>
</protein>
<dbReference type="Pfam" id="PF01852">
    <property type="entry name" value="START"/>
    <property type="match status" value="1"/>
</dbReference>
<dbReference type="AlphaFoldDB" id="A0A2P5EP03"/>